<accession>A0A7J8C2W8</accession>
<evidence type="ECO:0000259" key="1">
    <source>
        <dbReference type="Pfam" id="PF01352"/>
    </source>
</evidence>
<reference evidence="2 3" key="1">
    <citation type="journal article" date="2020" name="Nature">
        <title>Six reference-quality genomes reveal evolution of bat adaptations.</title>
        <authorList>
            <person name="Jebb D."/>
            <person name="Huang Z."/>
            <person name="Pippel M."/>
            <person name="Hughes G.M."/>
            <person name="Lavrichenko K."/>
            <person name="Devanna P."/>
            <person name="Winkler S."/>
            <person name="Jermiin L.S."/>
            <person name="Skirmuntt E.C."/>
            <person name="Katzourakis A."/>
            <person name="Burkitt-Gray L."/>
            <person name="Ray D.A."/>
            <person name="Sullivan K.A.M."/>
            <person name="Roscito J.G."/>
            <person name="Kirilenko B.M."/>
            <person name="Davalos L.M."/>
            <person name="Corthals A.P."/>
            <person name="Power M.L."/>
            <person name="Jones G."/>
            <person name="Ransome R.D."/>
            <person name="Dechmann D.K.N."/>
            <person name="Locatelli A.G."/>
            <person name="Puechmaille S.J."/>
            <person name="Fedrigo O."/>
            <person name="Jarvis E.D."/>
            <person name="Hiller M."/>
            <person name="Vernes S.C."/>
            <person name="Myers E.W."/>
            <person name="Teeling E.C."/>
        </authorList>
    </citation>
    <scope>NUCLEOTIDE SEQUENCE [LARGE SCALE GENOMIC DNA]</scope>
    <source>
        <strain evidence="2">MRouAeg1</strain>
        <tissue evidence="2">Muscle</tissue>
    </source>
</reference>
<dbReference type="GO" id="GO:0006355">
    <property type="term" value="P:regulation of DNA-templated transcription"/>
    <property type="evidence" value="ECO:0007669"/>
    <property type="project" value="InterPro"/>
</dbReference>
<dbReference type="Pfam" id="PF01352">
    <property type="entry name" value="KRAB"/>
    <property type="match status" value="1"/>
</dbReference>
<dbReference type="Proteomes" id="UP000593571">
    <property type="component" value="Unassembled WGS sequence"/>
</dbReference>
<keyword evidence="3" id="KW-1185">Reference proteome</keyword>
<name>A0A7J8C2W8_ROUAE</name>
<proteinExistence type="predicted"/>
<dbReference type="InterPro" id="IPR001909">
    <property type="entry name" value="KRAB"/>
</dbReference>
<gene>
    <name evidence="2" type="ORF">HJG63_009492</name>
</gene>
<dbReference type="InterPro" id="IPR036051">
    <property type="entry name" value="KRAB_dom_sf"/>
</dbReference>
<evidence type="ECO:0000313" key="2">
    <source>
        <dbReference type="EMBL" id="KAF6405188.1"/>
    </source>
</evidence>
<dbReference type="SUPFAM" id="SSF109640">
    <property type="entry name" value="KRAB domain (Kruppel-associated box)"/>
    <property type="match status" value="1"/>
</dbReference>
<evidence type="ECO:0000313" key="3">
    <source>
        <dbReference type="Proteomes" id="UP000593571"/>
    </source>
</evidence>
<feature type="domain" description="KRAB" evidence="1">
    <location>
        <begin position="21"/>
        <end position="53"/>
    </location>
</feature>
<organism evidence="2 3">
    <name type="scientific">Rousettus aegyptiacus</name>
    <name type="common">Egyptian fruit bat</name>
    <name type="synonym">Pteropus aegyptiacus</name>
    <dbReference type="NCBI Taxonomy" id="9407"/>
    <lineage>
        <taxon>Eukaryota</taxon>
        <taxon>Metazoa</taxon>
        <taxon>Chordata</taxon>
        <taxon>Craniata</taxon>
        <taxon>Vertebrata</taxon>
        <taxon>Euteleostomi</taxon>
        <taxon>Mammalia</taxon>
        <taxon>Eutheria</taxon>
        <taxon>Laurasiatheria</taxon>
        <taxon>Chiroptera</taxon>
        <taxon>Yinpterochiroptera</taxon>
        <taxon>Pteropodoidea</taxon>
        <taxon>Pteropodidae</taxon>
        <taxon>Rousettinae</taxon>
        <taxon>Rousettus</taxon>
    </lineage>
</organism>
<sequence>MWAGPGGGWRTPPTPHGGLPKMFEDAAAIFTTVWNFLAFGQQALYRDAMLQGYVQAASQLLVLALGSETSLPLPPAASGSSFLSKYFLVARSAMISLLEQGVKQGASLCSWPTSKQTSNQGQPAQIPG</sequence>
<protein>
    <recommendedName>
        <fullName evidence="1">KRAB domain-containing protein</fullName>
    </recommendedName>
</protein>
<comment type="caution">
    <text evidence="2">The sequence shown here is derived from an EMBL/GenBank/DDBJ whole genome shotgun (WGS) entry which is preliminary data.</text>
</comment>
<dbReference type="AlphaFoldDB" id="A0A7J8C2W8"/>
<dbReference type="EMBL" id="JACASE010000015">
    <property type="protein sequence ID" value="KAF6405188.1"/>
    <property type="molecule type" value="Genomic_DNA"/>
</dbReference>